<evidence type="ECO:0000313" key="2">
    <source>
        <dbReference type="Proteomes" id="UP000054166"/>
    </source>
</evidence>
<organism evidence="1 2">
    <name type="scientific">Piloderma croceum (strain F 1598)</name>
    <dbReference type="NCBI Taxonomy" id="765440"/>
    <lineage>
        <taxon>Eukaryota</taxon>
        <taxon>Fungi</taxon>
        <taxon>Dikarya</taxon>
        <taxon>Basidiomycota</taxon>
        <taxon>Agaricomycotina</taxon>
        <taxon>Agaricomycetes</taxon>
        <taxon>Agaricomycetidae</taxon>
        <taxon>Atheliales</taxon>
        <taxon>Atheliaceae</taxon>
        <taxon>Piloderma</taxon>
    </lineage>
</organism>
<protein>
    <submittedName>
        <fullName evidence="1">Uncharacterized protein</fullName>
    </submittedName>
</protein>
<reference evidence="1 2" key="1">
    <citation type="submission" date="2014-04" db="EMBL/GenBank/DDBJ databases">
        <authorList>
            <consortium name="DOE Joint Genome Institute"/>
            <person name="Kuo A."/>
            <person name="Tarkka M."/>
            <person name="Buscot F."/>
            <person name="Kohler A."/>
            <person name="Nagy L.G."/>
            <person name="Floudas D."/>
            <person name="Copeland A."/>
            <person name="Barry K.W."/>
            <person name="Cichocki N."/>
            <person name="Veneault-Fourrey C."/>
            <person name="LaButti K."/>
            <person name="Lindquist E.A."/>
            <person name="Lipzen A."/>
            <person name="Lundell T."/>
            <person name="Morin E."/>
            <person name="Murat C."/>
            <person name="Sun H."/>
            <person name="Tunlid A."/>
            <person name="Henrissat B."/>
            <person name="Grigoriev I.V."/>
            <person name="Hibbett D.S."/>
            <person name="Martin F."/>
            <person name="Nordberg H.P."/>
            <person name="Cantor M.N."/>
            <person name="Hua S.X."/>
        </authorList>
    </citation>
    <scope>NUCLEOTIDE SEQUENCE [LARGE SCALE GENOMIC DNA]</scope>
    <source>
        <strain evidence="1 2">F 1598</strain>
    </source>
</reference>
<gene>
    <name evidence="1" type="ORF">PILCRDRAFT_612091</name>
</gene>
<proteinExistence type="predicted"/>
<dbReference type="Proteomes" id="UP000054166">
    <property type="component" value="Unassembled WGS sequence"/>
</dbReference>
<sequence length="147" mass="17007">MLGECSRCRIWYMEHQLAEYPRQQLLQYHTFRPLGCENSLHIEEISISDSLMSGSGPGRVGRGLNLCHRVIVMTRLRHIMHFSVDTQHTCLAPCRLPFDLIALAGAYIIARSVWKKVVDEAKDAPKYFARQHWPQWTRRDVAIENGC</sequence>
<dbReference type="HOGENOM" id="CLU_1768808_0_0_1"/>
<dbReference type="EMBL" id="KN833021">
    <property type="protein sequence ID" value="KIM77874.1"/>
    <property type="molecule type" value="Genomic_DNA"/>
</dbReference>
<dbReference type="InParanoid" id="A0A0C3FDL9"/>
<keyword evidence="2" id="KW-1185">Reference proteome</keyword>
<name>A0A0C3FDL9_PILCF</name>
<evidence type="ECO:0000313" key="1">
    <source>
        <dbReference type="EMBL" id="KIM77874.1"/>
    </source>
</evidence>
<dbReference type="AlphaFoldDB" id="A0A0C3FDL9"/>
<accession>A0A0C3FDL9</accession>
<reference evidence="2" key="2">
    <citation type="submission" date="2015-01" db="EMBL/GenBank/DDBJ databases">
        <title>Evolutionary Origins and Diversification of the Mycorrhizal Mutualists.</title>
        <authorList>
            <consortium name="DOE Joint Genome Institute"/>
            <consortium name="Mycorrhizal Genomics Consortium"/>
            <person name="Kohler A."/>
            <person name="Kuo A."/>
            <person name="Nagy L.G."/>
            <person name="Floudas D."/>
            <person name="Copeland A."/>
            <person name="Barry K.W."/>
            <person name="Cichocki N."/>
            <person name="Veneault-Fourrey C."/>
            <person name="LaButti K."/>
            <person name="Lindquist E.A."/>
            <person name="Lipzen A."/>
            <person name="Lundell T."/>
            <person name="Morin E."/>
            <person name="Murat C."/>
            <person name="Riley R."/>
            <person name="Ohm R."/>
            <person name="Sun H."/>
            <person name="Tunlid A."/>
            <person name="Henrissat B."/>
            <person name="Grigoriev I.V."/>
            <person name="Hibbett D.S."/>
            <person name="Martin F."/>
        </authorList>
    </citation>
    <scope>NUCLEOTIDE SEQUENCE [LARGE SCALE GENOMIC DNA]</scope>
    <source>
        <strain evidence="2">F 1598</strain>
    </source>
</reference>